<comment type="similarity">
    <text evidence="1 6">Belongs to the sigma-70 factor family. ECF subfamily.</text>
</comment>
<dbReference type="NCBIfam" id="TIGR02937">
    <property type="entry name" value="sigma70-ECF"/>
    <property type="match status" value="1"/>
</dbReference>
<dbReference type="InterPro" id="IPR039425">
    <property type="entry name" value="RNA_pol_sigma-70-like"/>
</dbReference>
<dbReference type="PANTHER" id="PTHR43133">
    <property type="entry name" value="RNA POLYMERASE ECF-TYPE SIGMA FACTO"/>
    <property type="match status" value="1"/>
</dbReference>
<dbReference type="Pfam" id="PF08281">
    <property type="entry name" value="Sigma70_r4_2"/>
    <property type="match status" value="1"/>
</dbReference>
<evidence type="ECO:0000313" key="7">
    <source>
        <dbReference type="EMBL" id="BBZ33709.1"/>
    </source>
</evidence>
<evidence type="ECO:0000256" key="4">
    <source>
        <dbReference type="ARBA" id="ARBA00023125"/>
    </source>
</evidence>
<dbReference type="GO" id="GO:0006950">
    <property type="term" value="P:response to stress"/>
    <property type="evidence" value="ECO:0007669"/>
    <property type="project" value="UniProtKB-ARBA"/>
</dbReference>
<evidence type="ECO:0000256" key="5">
    <source>
        <dbReference type="ARBA" id="ARBA00023163"/>
    </source>
</evidence>
<dbReference type="InterPro" id="IPR013324">
    <property type="entry name" value="RNA_pol_sigma_r3/r4-like"/>
</dbReference>
<dbReference type="Gene3D" id="1.10.10.10">
    <property type="entry name" value="Winged helix-like DNA-binding domain superfamily/Winged helix DNA-binding domain"/>
    <property type="match status" value="1"/>
</dbReference>
<dbReference type="NCBIfam" id="TIGR02947">
    <property type="entry name" value="SigH_actino"/>
    <property type="match status" value="1"/>
</dbReference>
<dbReference type="SUPFAM" id="SSF88946">
    <property type="entry name" value="Sigma2 domain of RNA polymerase sigma factors"/>
    <property type="match status" value="1"/>
</dbReference>
<accession>A0A7I7XWP9</accession>
<keyword evidence="5 6" id="KW-0804">Transcription</keyword>
<dbReference type="GO" id="GO:0016987">
    <property type="term" value="F:sigma factor activity"/>
    <property type="evidence" value="ECO:0007669"/>
    <property type="project" value="UniProtKB-KW"/>
</dbReference>
<dbReference type="RefSeq" id="WP_179965745.1">
    <property type="nucleotide sequence ID" value="NZ_AP022612.1"/>
</dbReference>
<dbReference type="AlphaFoldDB" id="A0A7I7XWP9"/>
<dbReference type="GO" id="GO:0003677">
    <property type="term" value="F:DNA binding"/>
    <property type="evidence" value="ECO:0007669"/>
    <property type="project" value="UniProtKB-KW"/>
</dbReference>
<reference evidence="7" key="1">
    <citation type="journal article" date="2019" name="Emerg. Microbes Infect.">
        <title>Comprehensive subspecies identification of 175 nontuberculous mycobacteria species based on 7547 genomic profiles.</title>
        <authorList>
            <person name="Matsumoto Y."/>
            <person name="Kinjo T."/>
            <person name="Motooka D."/>
            <person name="Nabeya D."/>
            <person name="Jung N."/>
            <person name="Uechi K."/>
            <person name="Horii T."/>
            <person name="Iida T."/>
            <person name="Fujita J."/>
            <person name="Nakamura S."/>
        </authorList>
    </citation>
    <scope>NUCLEOTIDE SEQUENCE [LARGE SCALE GENOMIC DNA]</scope>
    <source>
        <strain evidence="7">JCM 13671</strain>
    </source>
</reference>
<dbReference type="Pfam" id="PF04542">
    <property type="entry name" value="Sigma70_r2"/>
    <property type="match status" value="1"/>
</dbReference>
<dbReference type="InterPro" id="IPR013325">
    <property type="entry name" value="RNA_pol_sigma_r2"/>
</dbReference>
<reference evidence="7" key="2">
    <citation type="submission" date="2020-02" db="EMBL/GenBank/DDBJ databases">
        <authorList>
            <person name="Matsumoto Y."/>
            <person name="Motooka D."/>
            <person name="Nakamura S."/>
        </authorList>
    </citation>
    <scope>NUCLEOTIDE SEQUENCE</scope>
    <source>
        <strain evidence="7">JCM 13671</strain>
    </source>
</reference>
<keyword evidence="4 6" id="KW-0238">DNA-binding</keyword>
<name>A0A7I7XWP9_9MYCO</name>
<dbReference type="InterPro" id="IPR007627">
    <property type="entry name" value="RNA_pol_sigma70_r2"/>
</dbReference>
<sequence>MSRTEPPHRQSADRFTRDAVPLLDRLYASALRMTRNPADAEDLVQETMLKSYAAFESFREGTNLIAWLYRIMTNAYISGYRRRQRQPALIVTDEVADWQLAASFEHSPVVPKTLRSAEVQALEALSNAEIREALHRLPAQFRMAVHYVDLEGCSYREVAEIMGIPVGTVMSRLHRGRTRLRILLADLARERGFIPDAAEGRRSA</sequence>
<dbReference type="InterPro" id="IPR014284">
    <property type="entry name" value="RNA_pol_sigma-70_dom"/>
</dbReference>
<protein>
    <recommendedName>
        <fullName evidence="6">RNA polymerase sigma factor</fullName>
    </recommendedName>
</protein>
<evidence type="ECO:0000256" key="6">
    <source>
        <dbReference type="RuleBase" id="RU000716"/>
    </source>
</evidence>
<dbReference type="PANTHER" id="PTHR43133:SF59">
    <property type="entry name" value="ECF RNA POLYMERASE SIGMA FACTOR SIGR"/>
    <property type="match status" value="1"/>
</dbReference>
<keyword evidence="3 6" id="KW-0731">Sigma factor</keyword>
<proteinExistence type="inferred from homology"/>
<evidence type="ECO:0000256" key="3">
    <source>
        <dbReference type="ARBA" id="ARBA00023082"/>
    </source>
</evidence>
<dbReference type="EMBL" id="AP022612">
    <property type="protein sequence ID" value="BBZ33709.1"/>
    <property type="molecule type" value="Genomic_DNA"/>
</dbReference>
<keyword evidence="2 6" id="KW-0805">Transcription regulation</keyword>
<dbReference type="CDD" id="cd06171">
    <property type="entry name" value="Sigma70_r4"/>
    <property type="match status" value="1"/>
</dbReference>
<dbReference type="Proteomes" id="UP000466931">
    <property type="component" value="Chromosome"/>
</dbReference>
<dbReference type="Gene3D" id="1.10.1740.10">
    <property type="match status" value="1"/>
</dbReference>
<evidence type="ECO:0000313" key="8">
    <source>
        <dbReference type="Proteomes" id="UP000466931"/>
    </source>
</evidence>
<dbReference type="InterPro" id="IPR014293">
    <property type="entry name" value="RNA_pol_sigma70_actinobac"/>
</dbReference>
<dbReference type="InterPro" id="IPR013249">
    <property type="entry name" value="RNA_pol_sigma70_r4_t2"/>
</dbReference>
<dbReference type="InterPro" id="IPR000838">
    <property type="entry name" value="RNA_pol_sigma70_ECF_CS"/>
</dbReference>
<dbReference type="SUPFAM" id="SSF88659">
    <property type="entry name" value="Sigma3 and sigma4 domains of RNA polymerase sigma factors"/>
    <property type="match status" value="1"/>
</dbReference>
<dbReference type="GO" id="GO:0006352">
    <property type="term" value="P:DNA-templated transcription initiation"/>
    <property type="evidence" value="ECO:0007669"/>
    <property type="project" value="InterPro"/>
</dbReference>
<dbReference type="PROSITE" id="PS01063">
    <property type="entry name" value="SIGMA70_ECF"/>
    <property type="match status" value="1"/>
</dbReference>
<gene>
    <name evidence="7" type="primary">sigH_1</name>
    <name evidence="7" type="ORF">MCNF_23140</name>
</gene>
<organism evidence="7 8">
    <name type="scientific">Mycolicibacterium confluentis</name>
    <dbReference type="NCBI Taxonomy" id="28047"/>
    <lineage>
        <taxon>Bacteria</taxon>
        <taxon>Bacillati</taxon>
        <taxon>Actinomycetota</taxon>
        <taxon>Actinomycetes</taxon>
        <taxon>Mycobacteriales</taxon>
        <taxon>Mycobacteriaceae</taxon>
        <taxon>Mycolicibacterium</taxon>
    </lineage>
</organism>
<keyword evidence="8" id="KW-1185">Reference proteome</keyword>
<dbReference type="InterPro" id="IPR036388">
    <property type="entry name" value="WH-like_DNA-bd_sf"/>
</dbReference>
<evidence type="ECO:0000256" key="1">
    <source>
        <dbReference type="ARBA" id="ARBA00010641"/>
    </source>
</evidence>
<evidence type="ECO:0000256" key="2">
    <source>
        <dbReference type="ARBA" id="ARBA00023015"/>
    </source>
</evidence>